<dbReference type="RefSeq" id="XP_004498168.1">
    <property type="nucleotide sequence ID" value="XM_004498111.3"/>
</dbReference>
<dbReference type="SMART" id="SM00185">
    <property type="entry name" value="ARM"/>
    <property type="match status" value="3"/>
</dbReference>
<dbReference type="GeneID" id="101513382"/>
<accession>A0A1S2Y278</accession>
<dbReference type="InterPro" id="IPR000225">
    <property type="entry name" value="Armadillo"/>
</dbReference>
<dbReference type="SUPFAM" id="SSF48371">
    <property type="entry name" value="ARM repeat"/>
    <property type="match status" value="1"/>
</dbReference>
<dbReference type="Pfam" id="PF23744">
    <property type="entry name" value="ARM_LRRK2"/>
    <property type="match status" value="1"/>
</dbReference>
<protein>
    <submittedName>
        <fullName evidence="4">Armadillo repeat-containing protein 6</fullName>
    </submittedName>
</protein>
<reference evidence="4" key="2">
    <citation type="submission" date="2025-08" db="UniProtKB">
        <authorList>
            <consortium name="RefSeq"/>
        </authorList>
    </citation>
    <scope>IDENTIFICATION</scope>
    <source>
        <tissue evidence="4">Etiolated seedlings</tissue>
    </source>
</reference>
<dbReference type="KEGG" id="cam:101513382"/>
<dbReference type="Proteomes" id="UP000087171">
    <property type="component" value="Chromosome Ca4"/>
</dbReference>
<dbReference type="PANTHER" id="PTHR22895:SF0">
    <property type="entry name" value="ARMADILLO REPEAT-CONTAINING PROTEIN 6"/>
    <property type="match status" value="1"/>
</dbReference>
<dbReference type="Gene3D" id="1.25.10.10">
    <property type="entry name" value="Leucine-rich Repeat Variant"/>
    <property type="match status" value="2"/>
</dbReference>
<dbReference type="InterPro" id="IPR016024">
    <property type="entry name" value="ARM-type_fold"/>
</dbReference>
<keyword evidence="1" id="KW-0677">Repeat</keyword>
<dbReference type="InterPro" id="IPR011989">
    <property type="entry name" value="ARM-like"/>
</dbReference>
<dbReference type="PaxDb" id="3827-XP_004498168.1"/>
<dbReference type="eggNOG" id="KOG2164">
    <property type="taxonomic scope" value="Eukaryota"/>
</dbReference>
<dbReference type="AlphaFoldDB" id="A0A1S2Y278"/>
<proteinExistence type="predicted"/>
<dbReference type="OrthoDB" id="449062at2759"/>
<sequence length="459" mass="49293">MAPSNTTPRSISQEAFNELVQENIDDLGMEPSEALQDAIETLTLQGVDLSGIVTSAPGESNPVIECLENMKRLESKTDALDDETVEVFDKLTELCGDAGNGNASIATKNGGVQLICSFCSKITSDAGSHRALLSALNALALLLHDVQSTGTFHNSNGPRIIVGIINDNKQNIDVLNSSFRVVASAATGDEIVKESFMELKVDELIVEMMSIHKNPGIQSLYEAIRVLLTPDDNRVVASQVYGYARKFAKIGITDALVDSLHTGLGSTDLVSACITLKAIAVNDEICKSIAEKGGIDIVLRCIDDSGEQGNKDVAKVCCSLLSKLAGSDTNKNAIVEKGGMDKLIKLSARYADDPSVLQEIMYIISVLSLRSPENAARAIEAGAGDLAIQAMQKFPAAHQMQRNSCLMIRNLAVRNPENRTILLNNGIEKYIRKAKQTHGNCKDAATDALRDLGLDSYNL</sequence>
<feature type="domain" description="LRRK2 ARM repeat" evidence="2">
    <location>
        <begin position="275"/>
        <end position="449"/>
    </location>
</feature>
<reference evidence="3" key="1">
    <citation type="journal article" date="2013" name="Nat. Biotechnol.">
        <title>Draft genome sequence of chickpea (Cicer arietinum) provides a resource for trait improvement.</title>
        <authorList>
            <person name="Varshney R.K."/>
            <person name="Song C."/>
            <person name="Saxena R.K."/>
            <person name="Azam S."/>
            <person name="Yu S."/>
            <person name="Sharpe A.G."/>
            <person name="Cannon S."/>
            <person name="Baek J."/>
            <person name="Rosen B.D."/>
            <person name="Tar'an B."/>
            <person name="Millan T."/>
            <person name="Zhang X."/>
            <person name="Ramsay L.D."/>
            <person name="Iwata A."/>
            <person name="Wang Y."/>
            <person name="Nelson W."/>
            <person name="Farmer A.D."/>
            <person name="Gaur P.M."/>
            <person name="Soderlund C."/>
            <person name="Penmetsa R.V."/>
            <person name="Xu C."/>
            <person name="Bharti A.K."/>
            <person name="He W."/>
            <person name="Winter P."/>
            <person name="Zhao S."/>
            <person name="Hane J.K."/>
            <person name="Carrasquilla-Garcia N."/>
            <person name="Condie J.A."/>
            <person name="Upadhyaya H.D."/>
            <person name="Luo M.C."/>
            <person name="Thudi M."/>
            <person name="Gowda C.L."/>
            <person name="Singh N.P."/>
            <person name="Lichtenzveig J."/>
            <person name="Gali K.K."/>
            <person name="Rubio J."/>
            <person name="Nadarajan N."/>
            <person name="Dolezel J."/>
            <person name="Bansal K.C."/>
            <person name="Xu X."/>
            <person name="Edwards D."/>
            <person name="Zhang G."/>
            <person name="Kahl G."/>
            <person name="Gil J."/>
            <person name="Singh K.B."/>
            <person name="Datta S.K."/>
            <person name="Jackson S.A."/>
            <person name="Wang J."/>
            <person name="Cook D.R."/>
        </authorList>
    </citation>
    <scope>NUCLEOTIDE SEQUENCE [LARGE SCALE GENOMIC DNA]</scope>
    <source>
        <strain evidence="3">cv. CDC Frontier</strain>
    </source>
</reference>
<organism evidence="3 4">
    <name type="scientific">Cicer arietinum</name>
    <name type="common">Chickpea</name>
    <name type="synonym">Garbanzo</name>
    <dbReference type="NCBI Taxonomy" id="3827"/>
    <lineage>
        <taxon>Eukaryota</taxon>
        <taxon>Viridiplantae</taxon>
        <taxon>Streptophyta</taxon>
        <taxon>Embryophyta</taxon>
        <taxon>Tracheophyta</taxon>
        <taxon>Spermatophyta</taxon>
        <taxon>Magnoliopsida</taxon>
        <taxon>eudicotyledons</taxon>
        <taxon>Gunneridae</taxon>
        <taxon>Pentapetalae</taxon>
        <taxon>rosids</taxon>
        <taxon>fabids</taxon>
        <taxon>Fabales</taxon>
        <taxon>Fabaceae</taxon>
        <taxon>Papilionoideae</taxon>
        <taxon>50 kb inversion clade</taxon>
        <taxon>NPAAA clade</taxon>
        <taxon>Hologalegina</taxon>
        <taxon>IRL clade</taxon>
        <taxon>Cicereae</taxon>
        <taxon>Cicer</taxon>
    </lineage>
</organism>
<name>A0A1S2Y278_CICAR</name>
<evidence type="ECO:0000313" key="3">
    <source>
        <dbReference type="Proteomes" id="UP000087171"/>
    </source>
</evidence>
<gene>
    <name evidence="4" type="primary">LOC101513382</name>
</gene>
<dbReference type="eggNOG" id="KOG4199">
    <property type="taxonomic scope" value="Eukaryota"/>
</dbReference>
<dbReference type="InterPro" id="IPR056597">
    <property type="entry name" value="ARM_LRRK2"/>
</dbReference>
<dbReference type="STRING" id="3827.A0A1S2Y278"/>
<dbReference type="PANTHER" id="PTHR22895">
    <property type="entry name" value="ARMADILLO REPEAT-CONTAINING PROTEIN 6"/>
    <property type="match status" value="1"/>
</dbReference>
<evidence type="ECO:0000256" key="1">
    <source>
        <dbReference type="ARBA" id="ARBA00022737"/>
    </source>
</evidence>
<evidence type="ECO:0000313" key="4">
    <source>
        <dbReference type="RefSeq" id="XP_004498168.1"/>
    </source>
</evidence>
<keyword evidence="3" id="KW-1185">Reference proteome</keyword>
<evidence type="ECO:0000259" key="2">
    <source>
        <dbReference type="Pfam" id="PF23744"/>
    </source>
</evidence>